<organism evidence="3 4">
    <name type="scientific">Cordylochernes scorpioides</name>
    <dbReference type="NCBI Taxonomy" id="51811"/>
    <lineage>
        <taxon>Eukaryota</taxon>
        <taxon>Metazoa</taxon>
        <taxon>Ecdysozoa</taxon>
        <taxon>Arthropoda</taxon>
        <taxon>Chelicerata</taxon>
        <taxon>Arachnida</taxon>
        <taxon>Pseudoscorpiones</taxon>
        <taxon>Cheliferoidea</taxon>
        <taxon>Chernetidae</taxon>
        <taxon>Cordylochernes</taxon>
    </lineage>
</organism>
<evidence type="ECO:0000313" key="4">
    <source>
        <dbReference type="Proteomes" id="UP001235939"/>
    </source>
</evidence>
<gene>
    <name evidence="3" type="ORF">LAZ67_21002254</name>
</gene>
<dbReference type="EMBL" id="CP092883">
    <property type="protein sequence ID" value="UYV82456.1"/>
    <property type="molecule type" value="Genomic_DNA"/>
</dbReference>
<sequence>MCVTVLMSEPIENGDLRHKTLRITDFGLAREVYKTTHMSAAGTYAWMAPEVIKASTFSKASDIWSYGVLLWELLTGETPYKGIDALAVAYGVAVNKLTLPIPSTCPTPFSSLMEGCWHTDPHQRPSFPAILRCLEAISRSAFMSTPQESFHTLQEDWREEISAMFQELRCREKELRSREEELTRALVQQQLQEELLRKREQELAEREIELLERELNMMLLQTTPTPHKRKGKFKKSRLKLLKYGGGQQISMPSGEWILLYSHDFRHNITVQHSPTLRPEIVALRLPASPESPPGSPSLPRLRAYALPMEGVKGKTWGPSSVHQKERNRLMLDGNRYWSKSAPNLEKRGITNLGISVHDLG</sequence>
<dbReference type="InterPro" id="IPR001245">
    <property type="entry name" value="Ser-Thr/Tyr_kinase_cat_dom"/>
</dbReference>
<evidence type="ECO:0000256" key="1">
    <source>
        <dbReference type="SAM" id="Coils"/>
    </source>
</evidence>
<keyword evidence="1" id="KW-0175">Coiled coil</keyword>
<dbReference type="PROSITE" id="PS50011">
    <property type="entry name" value="PROTEIN_KINASE_DOM"/>
    <property type="match status" value="1"/>
</dbReference>
<reference evidence="3 4" key="1">
    <citation type="submission" date="2022-01" db="EMBL/GenBank/DDBJ databases">
        <title>A chromosomal length assembly of Cordylochernes scorpioides.</title>
        <authorList>
            <person name="Zeh D."/>
            <person name="Zeh J."/>
        </authorList>
    </citation>
    <scope>NUCLEOTIDE SEQUENCE [LARGE SCALE GENOMIC DNA]</scope>
    <source>
        <strain evidence="3">IN4F17</strain>
        <tissue evidence="3">Whole Body</tissue>
    </source>
</reference>
<dbReference type="InterPro" id="IPR000719">
    <property type="entry name" value="Prot_kinase_dom"/>
</dbReference>
<proteinExistence type="predicted"/>
<dbReference type="Gene3D" id="1.10.510.10">
    <property type="entry name" value="Transferase(Phosphotransferase) domain 1"/>
    <property type="match status" value="1"/>
</dbReference>
<name>A0ABY6LQ69_9ARAC</name>
<evidence type="ECO:0000313" key="3">
    <source>
        <dbReference type="EMBL" id="UYV82456.1"/>
    </source>
</evidence>
<evidence type="ECO:0000259" key="2">
    <source>
        <dbReference type="PROSITE" id="PS50011"/>
    </source>
</evidence>
<dbReference type="Proteomes" id="UP001235939">
    <property type="component" value="Chromosome 21"/>
</dbReference>
<keyword evidence="4" id="KW-1185">Reference proteome</keyword>
<dbReference type="PANTHER" id="PTHR44329">
    <property type="entry name" value="SERINE/THREONINE-PROTEIN KINASE TNNI3K-RELATED"/>
    <property type="match status" value="1"/>
</dbReference>
<feature type="domain" description="Protein kinase" evidence="2">
    <location>
        <begin position="1"/>
        <end position="143"/>
    </location>
</feature>
<accession>A0ABY6LQ69</accession>
<protein>
    <submittedName>
        <fullName evidence="3">MAP3K11</fullName>
    </submittedName>
</protein>
<dbReference type="PANTHER" id="PTHR44329:SF293">
    <property type="entry name" value="MITOGEN-ACTIVATED PROTEIN KINASE KINASE KINASE"/>
    <property type="match status" value="1"/>
</dbReference>
<dbReference type="InterPro" id="IPR051681">
    <property type="entry name" value="Ser/Thr_Kinases-Pseudokinases"/>
</dbReference>
<dbReference type="SUPFAM" id="SSF56112">
    <property type="entry name" value="Protein kinase-like (PK-like)"/>
    <property type="match status" value="1"/>
</dbReference>
<dbReference type="InterPro" id="IPR011009">
    <property type="entry name" value="Kinase-like_dom_sf"/>
</dbReference>
<feature type="coiled-coil region" evidence="1">
    <location>
        <begin position="165"/>
        <end position="221"/>
    </location>
</feature>
<dbReference type="Pfam" id="PF07714">
    <property type="entry name" value="PK_Tyr_Ser-Thr"/>
    <property type="match status" value="1"/>
</dbReference>
<dbReference type="PRINTS" id="PR00109">
    <property type="entry name" value="TYRKINASE"/>
</dbReference>